<dbReference type="RefSeq" id="WP_205517128.1">
    <property type="nucleotide sequence ID" value="NZ_CP070479.1"/>
</dbReference>
<keyword evidence="5 10" id="KW-0547">Nucleotide-binding</keyword>
<evidence type="ECO:0000259" key="12">
    <source>
        <dbReference type="PROSITE" id="PS51721"/>
    </source>
</evidence>
<keyword evidence="8 10" id="KW-0694">RNA-binding</keyword>
<dbReference type="InterPro" id="IPR031944">
    <property type="entry name" value="RsgA_N"/>
</dbReference>
<dbReference type="AlphaFoldDB" id="A0A953T9H5"/>
<keyword evidence="6 10" id="KW-0378">Hydrolase</keyword>
<dbReference type="InterPro" id="IPR010914">
    <property type="entry name" value="RsgA_GTPase_dom"/>
</dbReference>
<evidence type="ECO:0000256" key="9">
    <source>
        <dbReference type="ARBA" id="ARBA00023134"/>
    </source>
</evidence>
<proteinExistence type="inferred from homology"/>
<dbReference type="HAMAP" id="MF_01820">
    <property type="entry name" value="GTPase_RsgA"/>
    <property type="match status" value="1"/>
</dbReference>
<evidence type="ECO:0000256" key="8">
    <source>
        <dbReference type="ARBA" id="ARBA00022884"/>
    </source>
</evidence>
<dbReference type="EC" id="3.6.1.-" evidence="10"/>
<dbReference type="GO" id="GO:0005737">
    <property type="term" value="C:cytoplasm"/>
    <property type="evidence" value="ECO:0007669"/>
    <property type="project" value="UniProtKB-SubCell"/>
</dbReference>
<feature type="domain" description="CP-type G" evidence="12">
    <location>
        <begin position="59"/>
        <end position="212"/>
    </location>
</feature>
<reference evidence="13 14" key="1">
    <citation type="submission" date="2021-09" db="EMBL/GenBank/DDBJ databases">
        <title>WGS of Mycoplasma sp. Zaradi2 strains.</title>
        <authorList>
            <person name="Spergser J."/>
        </authorList>
    </citation>
    <scope>NUCLEOTIDE SEQUENCE [LARGE SCALE GENOMIC DNA]</scope>
    <source>
        <strain evidence="13 14">1331</strain>
    </source>
</reference>
<evidence type="ECO:0000313" key="14">
    <source>
        <dbReference type="Proteomes" id="UP000772186"/>
    </source>
</evidence>
<dbReference type="PANTHER" id="PTHR32120">
    <property type="entry name" value="SMALL RIBOSOMAL SUBUNIT BIOGENESIS GTPASE RSGA"/>
    <property type="match status" value="1"/>
</dbReference>
<dbReference type="PROSITE" id="PS51721">
    <property type="entry name" value="G_CP"/>
    <property type="match status" value="1"/>
</dbReference>
<evidence type="ECO:0000256" key="2">
    <source>
        <dbReference type="ARBA" id="ARBA00022517"/>
    </source>
</evidence>
<feature type="binding site" evidence="10">
    <location>
        <position position="235"/>
    </location>
    <ligand>
        <name>Zn(2+)</name>
        <dbReference type="ChEBI" id="CHEBI:29105"/>
    </ligand>
</feature>
<feature type="binding site" evidence="10">
    <location>
        <position position="250"/>
    </location>
    <ligand>
        <name>Zn(2+)</name>
        <dbReference type="ChEBI" id="CHEBI:29105"/>
    </ligand>
</feature>
<keyword evidence="7 10" id="KW-0862">Zinc</keyword>
<evidence type="ECO:0000256" key="3">
    <source>
        <dbReference type="ARBA" id="ARBA00022723"/>
    </source>
</evidence>
<feature type="binding site" evidence="10">
    <location>
        <begin position="155"/>
        <end position="163"/>
    </location>
    <ligand>
        <name>GTP</name>
        <dbReference type="ChEBI" id="CHEBI:37565"/>
    </ligand>
</feature>
<comment type="similarity">
    <text evidence="10">Belongs to the TRAFAC class YlqF/YawG GTPase family. RsgA subfamily.</text>
</comment>
<protein>
    <recommendedName>
        <fullName evidence="10">Small ribosomal subunit biogenesis GTPase RsgA</fullName>
        <ecNumber evidence="10">3.6.1.-</ecNumber>
    </recommendedName>
</protein>
<gene>
    <name evidence="10 13" type="primary">rsgA</name>
    <name evidence="13" type="ORF">LAD73_00835</name>
</gene>
<dbReference type="GO" id="GO:0042274">
    <property type="term" value="P:ribosomal small subunit biogenesis"/>
    <property type="evidence" value="ECO:0007669"/>
    <property type="project" value="UniProtKB-UniRule"/>
</dbReference>
<dbReference type="NCBIfam" id="TIGR00157">
    <property type="entry name" value="ribosome small subunit-dependent GTPase A"/>
    <property type="match status" value="1"/>
</dbReference>
<dbReference type="GO" id="GO:0005525">
    <property type="term" value="F:GTP binding"/>
    <property type="evidence" value="ECO:0007669"/>
    <property type="project" value="UniProtKB-UniRule"/>
</dbReference>
<evidence type="ECO:0000256" key="4">
    <source>
        <dbReference type="ARBA" id="ARBA00022730"/>
    </source>
</evidence>
<keyword evidence="1 10" id="KW-0963">Cytoplasm</keyword>
<keyword evidence="2 10" id="KW-0690">Ribosome biogenesis</keyword>
<comment type="function">
    <text evidence="10">One of several proteins that assist in the late maturation steps of the functional core of the 30S ribosomal subunit. Helps release RbfA from mature subunits. May play a role in the assembly of ribosomal proteins into the subunit. Circularly permuted GTPase that catalyzes slow GTP hydrolysis, GTPase activity is stimulated by the 30S ribosomal subunit.</text>
</comment>
<keyword evidence="9 10" id="KW-0342">GTP-binding</keyword>
<dbReference type="Gene3D" id="1.10.40.50">
    <property type="entry name" value="Probable gtpase engc, domain 3"/>
    <property type="match status" value="1"/>
</dbReference>
<dbReference type="PROSITE" id="PS50936">
    <property type="entry name" value="ENGC_GTPASE"/>
    <property type="match status" value="1"/>
</dbReference>
<comment type="subcellular location">
    <subcellularLocation>
        <location evidence="10">Cytoplasm</location>
    </subcellularLocation>
</comment>
<feature type="binding site" evidence="10">
    <location>
        <position position="242"/>
    </location>
    <ligand>
        <name>Zn(2+)</name>
        <dbReference type="ChEBI" id="CHEBI:29105"/>
    </ligand>
</feature>
<evidence type="ECO:0000256" key="1">
    <source>
        <dbReference type="ARBA" id="ARBA00022490"/>
    </source>
</evidence>
<feature type="binding site" evidence="10">
    <location>
        <begin position="108"/>
        <end position="111"/>
    </location>
    <ligand>
        <name>GTP</name>
        <dbReference type="ChEBI" id="CHEBI:37565"/>
    </ligand>
</feature>
<comment type="caution">
    <text evidence="13">The sequence shown here is derived from an EMBL/GenBank/DDBJ whole genome shotgun (WGS) entry which is preliminary data.</text>
</comment>
<dbReference type="Pfam" id="PF16745">
    <property type="entry name" value="RsgA_N"/>
    <property type="match status" value="1"/>
</dbReference>
<dbReference type="GO" id="GO:0003924">
    <property type="term" value="F:GTPase activity"/>
    <property type="evidence" value="ECO:0007669"/>
    <property type="project" value="UniProtKB-UniRule"/>
</dbReference>
<comment type="subunit">
    <text evidence="10">Monomer. Associates with 30S ribosomal subunit, binds 16S rRNA.</text>
</comment>
<dbReference type="Gene3D" id="2.40.50.140">
    <property type="entry name" value="Nucleic acid-binding proteins"/>
    <property type="match status" value="1"/>
</dbReference>
<evidence type="ECO:0000256" key="6">
    <source>
        <dbReference type="ARBA" id="ARBA00022801"/>
    </source>
</evidence>
<feature type="domain" description="EngC GTPase" evidence="11">
    <location>
        <begin position="68"/>
        <end position="210"/>
    </location>
</feature>
<dbReference type="InterPro" id="IPR004881">
    <property type="entry name" value="Ribosome_biogen_GTPase_RsgA"/>
</dbReference>
<dbReference type="InterPro" id="IPR030378">
    <property type="entry name" value="G_CP_dom"/>
</dbReference>
<organism evidence="13 14">
    <name type="scientific">Mycoplasma tauri</name>
    <dbReference type="NCBI Taxonomy" id="547987"/>
    <lineage>
        <taxon>Bacteria</taxon>
        <taxon>Bacillati</taxon>
        <taxon>Mycoplasmatota</taxon>
        <taxon>Mollicutes</taxon>
        <taxon>Mycoplasmataceae</taxon>
        <taxon>Mycoplasma</taxon>
    </lineage>
</organism>
<evidence type="ECO:0000256" key="7">
    <source>
        <dbReference type="ARBA" id="ARBA00022833"/>
    </source>
</evidence>
<dbReference type="Proteomes" id="UP000772186">
    <property type="component" value="Unassembled WGS sequence"/>
</dbReference>
<evidence type="ECO:0000313" key="13">
    <source>
        <dbReference type="EMBL" id="MBZ4195269.1"/>
    </source>
</evidence>
<dbReference type="GO" id="GO:0046872">
    <property type="term" value="F:metal ion binding"/>
    <property type="evidence" value="ECO:0007669"/>
    <property type="project" value="UniProtKB-KW"/>
</dbReference>
<sequence>MRGKIYSINAGKYFIKGLDGEIHILPALGIFRHKNISPLVGDYVDFEEDKYLTKIYPRTNEFIRPKVANINYIIIVMSSKEPEFSSFLVDKYMAFIECHNVEPILFITKSDLEKSKYKKMYDELGYKVYEIDNKEKKWIENIRALFNNKCNVLMGQSGVGKTTIINTLTNNNFDTQAISKGANRGKHTTRIVQIVNVFDNGELIDTPGFSSLDINFTKVQLAQSFRQFKELSKICKFKDCLHMNEPENFCNVKLNVKNKIVPEFRYQNYLKLLNEVN</sequence>
<dbReference type="InterPro" id="IPR012340">
    <property type="entry name" value="NA-bd_OB-fold"/>
</dbReference>
<name>A0A953T9H5_9MOLU</name>
<dbReference type="SUPFAM" id="SSF52540">
    <property type="entry name" value="P-loop containing nucleoside triphosphate hydrolases"/>
    <property type="match status" value="1"/>
</dbReference>
<dbReference type="PANTHER" id="PTHR32120:SF11">
    <property type="entry name" value="SMALL RIBOSOMAL SUBUNIT BIOGENESIS GTPASE RSGA 1, MITOCHONDRIAL-RELATED"/>
    <property type="match status" value="1"/>
</dbReference>
<comment type="cofactor">
    <cofactor evidence="10">
        <name>Zn(2+)</name>
        <dbReference type="ChEBI" id="CHEBI:29105"/>
    </cofactor>
    <text evidence="10">Binds 1 zinc ion per subunit.</text>
</comment>
<evidence type="ECO:0000259" key="11">
    <source>
        <dbReference type="PROSITE" id="PS50936"/>
    </source>
</evidence>
<dbReference type="Gene3D" id="3.40.50.300">
    <property type="entry name" value="P-loop containing nucleotide triphosphate hydrolases"/>
    <property type="match status" value="1"/>
</dbReference>
<dbReference type="EMBL" id="JAIQBY010000003">
    <property type="protein sequence ID" value="MBZ4195269.1"/>
    <property type="molecule type" value="Genomic_DNA"/>
</dbReference>
<evidence type="ECO:0000256" key="5">
    <source>
        <dbReference type="ARBA" id="ARBA00022741"/>
    </source>
</evidence>
<dbReference type="Pfam" id="PF03193">
    <property type="entry name" value="RsgA_GTPase"/>
    <property type="match status" value="1"/>
</dbReference>
<dbReference type="SUPFAM" id="SSF50249">
    <property type="entry name" value="Nucleic acid-binding proteins"/>
    <property type="match status" value="1"/>
</dbReference>
<dbReference type="GO" id="GO:0019843">
    <property type="term" value="F:rRNA binding"/>
    <property type="evidence" value="ECO:0007669"/>
    <property type="project" value="UniProtKB-KW"/>
</dbReference>
<accession>A0A953T9H5</accession>
<feature type="binding site" evidence="10">
    <location>
        <position position="240"/>
    </location>
    <ligand>
        <name>Zn(2+)</name>
        <dbReference type="ChEBI" id="CHEBI:29105"/>
    </ligand>
</feature>
<keyword evidence="4 10" id="KW-0699">rRNA-binding</keyword>
<dbReference type="InterPro" id="IPR027417">
    <property type="entry name" value="P-loop_NTPase"/>
</dbReference>
<dbReference type="CDD" id="cd01854">
    <property type="entry name" value="YjeQ_EngC"/>
    <property type="match status" value="1"/>
</dbReference>
<keyword evidence="3 10" id="KW-0479">Metal-binding</keyword>
<keyword evidence="14" id="KW-1185">Reference proteome</keyword>
<evidence type="ECO:0000256" key="10">
    <source>
        <dbReference type="HAMAP-Rule" id="MF_01820"/>
    </source>
</evidence>